<organism evidence="2">
    <name type="scientific">Streptomyces sp. NBC_01401</name>
    <dbReference type="NCBI Taxonomy" id="2903854"/>
    <lineage>
        <taxon>Bacteria</taxon>
        <taxon>Bacillati</taxon>
        <taxon>Actinomycetota</taxon>
        <taxon>Actinomycetes</taxon>
        <taxon>Kitasatosporales</taxon>
        <taxon>Streptomycetaceae</taxon>
        <taxon>Streptomyces</taxon>
    </lineage>
</organism>
<dbReference type="EMBL" id="CP109535">
    <property type="protein sequence ID" value="WTY93434.1"/>
    <property type="molecule type" value="Genomic_DNA"/>
</dbReference>
<dbReference type="PROSITE" id="PS50995">
    <property type="entry name" value="HTH_MARR_2"/>
    <property type="match status" value="1"/>
</dbReference>
<feature type="domain" description="HTH marR-type" evidence="1">
    <location>
        <begin position="1"/>
        <end position="160"/>
    </location>
</feature>
<dbReference type="InterPro" id="IPR036390">
    <property type="entry name" value="WH_DNA-bd_sf"/>
</dbReference>
<dbReference type="InterPro" id="IPR039422">
    <property type="entry name" value="MarR/SlyA-like"/>
</dbReference>
<evidence type="ECO:0000313" key="3">
    <source>
        <dbReference type="EMBL" id="WTY99941.1"/>
    </source>
</evidence>
<gene>
    <name evidence="2" type="ORF">OG626_00335</name>
    <name evidence="3" type="ORF">OG626_36070</name>
</gene>
<dbReference type="Gene3D" id="1.10.10.10">
    <property type="entry name" value="Winged helix-like DNA-binding domain superfamily/Winged helix DNA-binding domain"/>
    <property type="match status" value="1"/>
</dbReference>
<sequence>MQILQVDIICTFAAIYARGTQDMADPTPADEHLVFRQYLDAVGLHGMAGAEAVGLSASEWYALSQIASEGNLTSGELAARTGLTTGATTRLIDRLERAGFVRRAADPDDRRKVVVEPVAGSLDQIEKAVGPARRQIAEVLSRYTPDQRTVLFDYFAHAAPAFRAATAEIRDAAAHRRQRKGGAAARRP</sequence>
<dbReference type="InterPro" id="IPR036388">
    <property type="entry name" value="WH-like_DNA-bd_sf"/>
</dbReference>
<dbReference type="SMART" id="SM00347">
    <property type="entry name" value="HTH_MARR"/>
    <property type="match status" value="1"/>
</dbReference>
<dbReference type="GO" id="GO:0003700">
    <property type="term" value="F:DNA-binding transcription factor activity"/>
    <property type="evidence" value="ECO:0007669"/>
    <property type="project" value="InterPro"/>
</dbReference>
<protein>
    <submittedName>
        <fullName evidence="2">MarR family transcriptional regulator</fullName>
    </submittedName>
</protein>
<evidence type="ECO:0000313" key="2">
    <source>
        <dbReference type="EMBL" id="WTY93434.1"/>
    </source>
</evidence>
<proteinExistence type="predicted"/>
<dbReference type="GO" id="GO:0006950">
    <property type="term" value="P:response to stress"/>
    <property type="evidence" value="ECO:0007669"/>
    <property type="project" value="TreeGrafter"/>
</dbReference>
<accession>A0AAU3GLT8</accession>
<dbReference type="PANTHER" id="PTHR33164:SF106">
    <property type="entry name" value="TRANSCRIPTIONAL REGULATORY PROTEIN"/>
    <property type="match status" value="1"/>
</dbReference>
<evidence type="ECO:0000259" key="1">
    <source>
        <dbReference type="PROSITE" id="PS50995"/>
    </source>
</evidence>
<dbReference type="SUPFAM" id="SSF46785">
    <property type="entry name" value="Winged helix' DNA-binding domain"/>
    <property type="match status" value="1"/>
</dbReference>
<reference evidence="2" key="1">
    <citation type="submission" date="2022-10" db="EMBL/GenBank/DDBJ databases">
        <title>The complete genomes of actinobacterial strains from the NBC collection.</title>
        <authorList>
            <person name="Joergensen T.S."/>
            <person name="Alvarez Arevalo M."/>
            <person name="Sterndorff E.B."/>
            <person name="Faurdal D."/>
            <person name="Vuksanovic O."/>
            <person name="Mourched A.-S."/>
            <person name="Charusanti P."/>
            <person name="Shaw S."/>
            <person name="Blin K."/>
            <person name="Weber T."/>
        </authorList>
    </citation>
    <scope>NUCLEOTIDE SEQUENCE</scope>
    <source>
        <strain evidence="2">NBC_01401</strain>
    </source>
</reference>
<dbReference type="PANTHER" id="PTHR33164">
    <property type="entry name" value="TRANSCRIPTIONAL REGULATOR, MARR FAMILY"/>
    <property type="match status" value="1"/>
</dbReference>
<dbReference type="Pfam" id="PF12802">
    <property type="entry name" value="MarR_2"/>
    <property type="match status" value="1"/>
</dbReference>
<dbReference type="EMBL" id="CP109535">
    <property type="protein sequence ID" value="WTY99941.1"/>
    <property type="molecule type" value="Genomic_DNA"/>
</dbReference>
<dbReference type="AlphaFoldDB" id="A0AAU3GLT8"/>
<name>A0AAU3GLT8_9ACTN</name>
<dbReference type="InterPro" id="IPR000835">
    <property type="entry name" value="HTH_MarR-typ"/>
</dbReference>